<evidence type="ECO:0000313" key="1">
    <source>
        <dbReference type="EMBL" id="QPS33466.1"/>
    </source>
</evidence>
<dbReference type="Proteomes" id="UP000594979">
    <property type="component" value="Chromosome"/>
</dbReference>
<sequence length="64" mass="6850">MPAPILRYFTYDHLTDPPLRATSAKFAALAAEVDVALPEGPEKSTALRKLLEAKDAAVRAALDA</sequence>
<organism evidence="1 2">
    <name type="scientific">Brevibacterium casei</name>
    <dbReference type="NCBI Taxonomy" id="33889"/>
    <lineage>
        <taxon>Bacteria</taxon>
        <taxon>Bacillati</taxon>
        <taxon>Actinomycetota</taxon>
        <taxon>Actinomycetes</taxon>
        <taxon>Micrococcales</taxon>
        <taxon>Brevibacteriaceae</taxon>
        <taxon>Brevibacterium</taxon>
    </lineage>
</organism>
<proteinExistence type="predicted"/>
<protein>
    <submittedName>
        <fullName evidence="1">Uncharacterized protein</fullName>
    </submittedName>
</protein>
<dbReference type="KEGG" id="bcau:I6G59_16280"/>
<evidence type="ECO:0000313" key="2">
    <source>
        <dbReference type="Proteomes" id="UP000594979"/>
    </source>
</evidence>
<gene>
    <name evidence="1" type="ORF">I6G59_16280</name>
</gene>
<reference evidence="1 2" key="1">
    <citation type="submission" date="2020-12" db="EMBL/GenBank/DDBJ databases">
        <title>FDA dAtabase for Regulatory Grade micrObial Sequences (FDA-ARGOS): Supporting development and validation of Infectious Disease Dx tests.</title>
        <authorList>
            <person name="Sproer C."/>
            <person name="Gronow S."/>
            <person name="Severitt S."/>
            <person name="Schroder I."/>
            <person name="Tallon L."/>
            <person name="Sadzewicz L."/>
            <person name="Zhao X."/>
            <person name="Boylan J."/>
            <person name="Ott S."/>
            <person name="Bowen H."/>
            <person name="Vavikolanu K."/>
            <person name="Mehta A."/>
            <person name="Aluvathingal J."/>
            <person name="Nadendla S."/>
            <person name="Lowell S."/>
            <person name="Myers T."/>
            <person name="Yan Y."/>
            <person name="Sichtig H."/>
        </authorList>
    </citation>
    <scope>NUCLEOTIDE SEQUENCE [LARGE SCALE GENOMIC DNA]</scope>
    <source>
        <strain evidence="1 2">FDAARGOS_902</strain>
    </source>
</reference>
<dbReference type="EMBL" id="CP065682">
    <property type="protein sequence ID" value="QPS33466.1"/>
    <property type="molecule type" value="Genomic_DNA"/>
</dbReference>
<name>A0A7T2TGM4_9MICO</name>
<dbReference type="RefSeq" id="WP_197931914.1">
    <property type="nucleotide sequence ID" value="NZ_CP065682.1"/>
</dbReference>
<dbReference type="AlphaFoldDB" id="A0A7T2TGM4"/>
<accession>A0A7T2TGM4</accession>